<gene>
    <name evidence="6" type="ORF">F5878DRAFT_621316</name>
</gene>
<proteinExistence type="predicted"/>
<feature type="transmembrane region" description="Helical" evidence="1">
    <location>
        <begin position="139"/>
        <end position="158"/>
    </location>
</feature>
<keyword evidence="7" id="KW-1185">Reference proteome</keyword>
<name>A0AA38P832_9AGAR</name>
<evidence type="ECO:0000259" key="5">
    <source>
        <dbReference type="Pfam" id="PF23226"/>
    </source>
</evidence>
<sequence>MSSKDKDGHVGHLVLKASTIARAHTILAYAAFASALALGLLLHYKKIVKNGVAGYPEEWFPSVSATIGDWYPERNVFQILIALTSGPRLALVSLLYYLQRSQETSLPGIVFTSGIVRTLSCGGWVYITSSDDHDIHDVFMITYIVLNLPWMIGGIYATSHKCTSVRKKRSIIASGFFLSIVPLVYFFIQHKVYRVPGAYTHYSFFEWGLIFLDVLYDACAEEEFRLNDLHVAIGTSKALNGSVAPTQVKYIHIGSSPPRQSRSESPKLKSTTAPAQNWSLTLTNLLSSYRPYISFTSDIYLSYIFWSIFTSLIPTLFYFSVWELAIAGSELALFSTLSPIWLSIPPMLSWVRTRGGQTTMQLLSFAGVAAYTLQSPLHRLFLVAFATSAAMIPQVVNWIDDPSYQSIVTALGLMLSSLSKHINHSNNPIWPFIDERSGGHNKEGLVLGLLALCEFFTRPDERARTPLPDEDKDGPTDSEPATHWLVGALPLGSFIFILHSLLSDPSTLIAWSWTGYEDRRPRGPLPHLHGSLTHLCQSIGLLLVIYALRSSKTHLLASPLWFAFGCASTYAMYTFRNWPGYFGGLALAVFTMGSFPTILHNASSTRAIVKTTFTAMLVYCLLALASVWTVAYAFVPGGVYLRERTDLVLVAQMACLALAFNWPALGPRLTSANTISSTVVSCARNTVTLFFILGVLASLYRFPTAPIQPFRPGQRMLRAGIWTIHFGIDNEGRDSQRRVMNLIRDMELDVVGLLETDLHRIVYGNRDLTRVIIEEMGYYVDLGPGPNSHTWGAVLLSKFPIINSTHHLLPSPHGELAPAIEAVLDVYGTAVTVVVSHNGQEEDPLDRELQSKELARIMSEAYPRPVIFLGYVVTRPHALRPNPYQILIEDGNVHDVDQDDDDRWCEYILYRGLYRTSYARISRSSVTDTELQVAQFVLPRHGRGVTNETEAARYLRSRKEELPPEHWFPMAYYGNQRWGGVNGHFYHVFNTPLYYALPDDAEI</sequence>
<dbReference type="EMBL" id="MU806220">
    <property type="protein sequence ID" value="KAJ3837823.1"/>
    <property type="molecule type" value="Genomic_DNA"/>
</dbReference>
<feature type="transmembrane region" description="Helical" evidence="1">
    <location>
        <begin position="109"/>
        <end position="127"/>
    </location>
</feature>
<feature type="domain" description="PGAP2IP first transmembrane" evidence="4">
    <location>
        <begin position="303"/>
        <end position="453"/>
    </location>
</feature>
<feature type="transmembrane region" description="Helical" evidence="1">
    <location>
        <begin position="26"/>
        <end position="44"/>
    </location>
</feature>
<feature type="transmembrane region" description="Helical" evidence="1">
    <location>
        <begin position="331"/>
        <end position="351"/>
    </location>
</feature>
<feature type="domain" description="CWH43-like N-terminal" evidence="2">
    <location>
        <begin position="19"/>
        <end position="224"/>
    </location>
</feature>
<keyword evidence="1" id="KW-0472">Membrane</keyword>
<dbReference type="InterPro" id="IPR036691">
    <property type="entry name" value="Endo/exonu/phosph_ase_sf"/>
</dbReference>
<dbReference type="Pfam" id="PF10277">
    <property type="entry name" value="Frag1"/>
    <property type="match status" value="1"/>
</dbReference>
<dbReference type="InterPro" id="IPR053912">
    <property type="entry name" value="PGAP2IP_TM_1nd"/>
</dbReference>
<comment type="caution">
    <text evidence="6">The sequence shown here is derived from an EMBL/GenBank/DDBJ whole genome shotgun (WGS) entry which is preliminary data.</text>
</comment>
<keyword evidence="1" id="KW-1133">Transmembrane helix</keyword>
<reference evidence="6" key="1">
    <citation type="submission" date="2022-08" db="EMBL/GenBank/DDBJ databases">
        <authorList>
            <consortium name="DOE Joint Genome Institute"/>
            <person name="Min B."/>
            <person name="Riley R."/>
            <person name="Sierra-Patev S."/>
            <person name="Naranjo-Ortiz M."/>
            <person name="Looney B."/>
            <person name="Konkel Z."/>
            <person name="Slot J.C."/>
            <person name="Sakamoto Y."/>
            <person name="Steenwyk J.L."/>
            <person name="Rokas A."/>
            <person name="Carro J."/>
            <person name="Camarero S."/>
            <person name="Ferreira P."/>
            <person name="Molpeceres G."/>
            <person name="Ruiz-Duenas F.J."/>
            <person name="Serrano A."/>
            <person name="Henrissat B."/>
            <person name="Drula E."/>
            <person name="Hughes K.W."/>
            <person name="Mata J.L."/>
            <person name="Ishikawa N.K."/>
            <person name="Vargas-Isla R."/>
            <person name="Ushijima S."/>
            <person name="Smith C.A."/>
            <person name="Ahrendt S."/>
            <person name="Andreopoulos W."/>
            <person name="He G."/>
            <person name="Labutti K."/>
            <person name="Lipzen A."/>
            <person name="Ng V."/>
            <person name="Sandor L."/>
            <person name="Barry K."/>
            <person name="Martinez A.T."/>
            <person name="Xiao Y."/>
            <person name="Gibbons J.G."/>
            <person name="Terashima K."/>
            <person name="Hibbett D.S."/>
            <person name="Grigoriev I.V."/>
        </authorList>
    </citation>
    <scope>NUCLEOTIDE SEQUENCE</scope>
    <source>
        <strain evidence="6">TFB9207</strain>
    </source>
</reference>
<dbReference type="InterPro" id="IPR053911">
    <property type="entry name" value="PGAP2IP_TM_2nd"/>
</dbReference>
<evidence type="ECO:0000259" key="2">
    <source>
        <dbReference type="Pfam" id="PF10277"/>
    </source>
</evidence>
<evidence type="ECO:0000256" key="1">
    <source>
        <dbReference type="SAM" id="Phobius"/>
    </source>
</evidence>
<protein>
    <submittedName>
        <fullName evidence="6">Frag1/DRAM/Sfk1 family-domain-containing protein</fullName>
    </submittedName>
</protein>
<dbReference type="Gene3D" id="3.60.10.10">
    <property type="entry name" value="Endonuclease/exonuclease/phosphatase"/>
    <property type="match status" value="1"/>
</dbReference>
<dbReference type="GO" id="GO:0031505">
    <property type="term" value="P:fungal-type cell wall organization"/>
    <property type="evidence" value="ECO:0007669"/>
    <property type="project" value="TreeGrafter"/>
</dbReference>
<dbReference type="Pfam" id="PF23226">
    <property type="entry name" value="Exo_endo_phos_PGAP2IP"/>
    <property type="match status" value="1"/>
</dbReference>
<dbReference type="AlphaFoldDB" id="A0AA38P832"/>
<dbReference type="Proteomes" id="UP001163846">
    <property type="component" value="Unassembled WGS sequence"/>
</dbReference>
<organism evidence="6 7">
    <name type="scientific">Lentinula raphanica</name>
    <dbReference type="NCBI Taxonomy" id="153919"/>
    <lineage>
        <taxon>Eukaryota</taxon>
        <taxon>Fungi</taxon>
        <taxon>Dikarya</taxon>
        <taxon>Basidiomycota</taxon>
        <taxon>Agaricomycotina</taxon>
        <taxon>Agaricomycetes</taxon>
        <taxon>Agaricomycetidae</taxon>
        <taxon>Agaricales</taxon>
        <taxon>Marasmiineae</taxon>
        <taxon>Omphalotaceae</taxon>
        <taxon>Lentinula</taxon>
    </lineage>
</organism>
<dbReference type="GO" id="GO:0016020">
    <property type="term" value="C:membrane"/>
    <property type="evidence" value="ECO:0007669"/>
    <property type="project" value="GOC"/>
</dbReference>
<accession>A0AA38P832</accession>
<dbReference type="GO" id="GO:0006506">
    <property type="term" value="P:GPI anchor biosynthetic process"/>
    <property type="evidence" value="ECO:0007669"/>
    <property type="project" value="TreeGrafter"/>
</dbReference>
<dbReference type="InterPro" id="IPR019402">
    <property type="entry name" value="CWH43_N"/>
</dbReference>
<evidence type="ECO:0000313" key="6">
    <source>
        <dbReference type="EMBL" id="KAJ3837823.1"/>
    </source>
</evidence>
<feature type="transmembrane region" description="Helical" evidence="1">
    <location>
        <begin position="581"/>
        <end position="599"/>
    </location>
</feature>
<dbReference type="Pfam" id="PF23022">
    <property type="entry name" value="6TM_1st_PGAP2IP"/>
    <property type="match status" value="1"/>
</dbReference>
<feature type="transmembrane region" description="Helical" evidence="1">
    <location>
        <begin position="200"/>
        <end position="219"/>
    </location>
</feature>
<dbReference type="PANTHER" id="PTHR14859">
    <property type="entry name" value="CALCOFLUOR WHITE HYPERSENSITIVE PROTEIN PRECURSOR"/>
    <property type="match status" value="1"/>
</dbReference>
<dbReference type="GO" id="GO:0005783">
    <property type="term" value="C:endoplasmic reticulum"/>
    <property type="evidence" value="ECO:0007669"/>
    <property type="project" value="TreeGrafter"/>
</dbReference>
<feature type="transmembrane region" description="Helical" evidence="1">
    <location>
        <begin position="528"/>
        <end position="548"/>
    </location>
</feature>
<dbReference type="InterPro" id="IPR057315">
    <property type="entry name" value="Exo_endo_phos_PGAP2IP_C"/>
</dbReference>
<evidence type="ECO:0000259" key="3">
    <source>
        <dbReference type="Pfam" id="PF23021"/>
    </source>
</evidence>
<dbReference type="PANTHER" id="PTHR14859:SF1">
    <property type="entry name" value="PGAP2-INTERACTING PROTEIN"/>
    <property type="match status" value="1"/>
</dbReference>
<evidence type="ECO:0000313" key="7">
    <source>
        <dbReference type="Proteomes" id="UP001163846"/>
    </source>
</evidence>
<evidence type="ECO:0000259" key="4">
    <source>
        <dbReference type="Pfam" id="PF23022"/>
    </source>
</evidence>
<feature type="transmembrane region" description="Helical" evidence="1">
    <location>
        <begin position="686"/>
        <end position="702"/>
    </location>
</feature>
<feature type="domain" description="PGAP2IP C-terminal nuclease-like" evidence="5">
    <location>
        <begin position="715"/>
        <end position="952"/>
    </location>
</feature>
<feature type="domain" description="PGAP2IP second transmembrane" evidence="3">
    <location>
        <begin position="482"/>
        <end position="661"/>
    </location>
</feature>
<dbReference type="FunFam" id="3.60.10.10:FF:000100">
    <property type="entry name" value="Unplaced genomic scaffold supercont2.12, whole genome shotgun sequence"/>
    <property type="match status" value="1"/>
</dbReference>
<feature type="transmembrane region" description="Helical" evidence="1">
    <location>
        <begin position="647"/>
        <end position="665"/>
    </location>
</feature>
<dbReference type="Pfam" id="PF23021">
    <property type="entry name" value="6TM_2nd_PGAP2IP"/>
    <property type="match status" value="1"/>
</dbReference>
<feature type="transmembrane region" description="Helical" evidence="1">
    <location>
        <begin position="484"/>
        <end position="502"/>
    </location>
</feature>
<feature type="transmembrane region" description="Helical" evidence="1">
    <location>
        <begin position="611"/>
        <end position="635"/>
    </location>
</feature>
<dbReference type="SUPFAM" id="SSF56219">
    <property type="entry name" value="DNase I-like"/>
    <property type="match status" value="1"/>
</dbReference>
<keyword evidence="1" id="KW-0812">Transmembrane</keyword>
<dbReference type="InterPro" id="IPR051916">
    <property type="entry name" value="GPI-anchor_lipid_remodeler"/>
</dbReference>
<feature type="transmembrane region" description="Helical" evidence="1">
    <location>
        <begin position="170"/>
        <end position="188"/>
    </location>
</feature>
<feature type="transmembrane region" description="Helical" evidence="1">
    <location>
        <begin position="300"/>
        <end position="319"/>
    </location>
</feature>
<feature type="transmembrane region" description="Helical" evidence="1">
    <location>
        <begin position="555"/>
        <end position="575"/>
    </location>
</feature>